<reference evidence="2" key="1">
    <citation type="submission" date="2020-05" db="EMBL/GenBank/DDBJ databases">
        <title>WGS assembly of Panicum virgatum.</title>
        <authorList>
            <person name="Lovell J.T."/>
            <person name="Jenkins J."/>
            <person name="Shu S."/>
            <person name="Juenger T.E."/>
            <person name="Schmutz J."/>
        </authorList>
    </citation>
    <scope>NUCLEOTIDE SEQUENCE</scope>
    <source>
        <strain evidence="2">AP13</strain>
    </source>
</reference>
<evidence type="ECO:0000256" key="1">
    <source>
        <dbReference type="SAM" id="Phobius"/>
    </source>
</evidence>
<sequence length="135" mass="15125">MPPNQASHPLPQYKVSWGAPVRRPLGDQGGRGPPAPAGLLLSSIRAQRNSIELPACVGICCEREARSWRCRDLVYMAGLSISWRGLPRHWCRSPELGWKEKEKKRVRWLAASVFLFISTLVDCCCRLTALLGEDL</sequence>
<protein>
    <submittedName>
        <fullName evidence="2">Uncharacterized protein</fullName>
    </submittedName>
</protein>
<gene>
    <name evidence="2" type="ORF">PVAP13_7NG384921</name>
</gene>
<dbReference type="EMBL" id="CM029050">
    <property type="protein sequence ID" value="KAG2569149.1"/>
    <property type="molecule type" value="Genomic_DNA"/>
</dbReference>
<keyword evidence="1" id="KW-0472">Membrane</keyword>
<accession>A0A8T0Q8R3</accession>
<comment type="caution">
    <text evidence="2">The sequence shown here is derived from an EMBL/GenBank/DDBJ whole genome shotgun (WGS) entry which is preliminary data.</text>
</comment>
<evidence type="ECO:0000313" key="2">
    <source>
        <dbReference type="EMBL" id="KAG2569149.1"/>
    </source>
</evidence>
<dbReference type="AlphaFoldDB" id="A0A8T0Q8R3"/>
<keyword evidence="1" id="KW-1133">Transmembrane helix</keyword>
<keyword evidence="3" id="KW-1185">Reference proteome</keyword>
<name>A0A8T0Q8R3_PANVG</name>
<keyword evidence="1" id="KW-0812">Transmembrane</keyword>
<organism evidence="2 3">
    <name type="scientific">Panicum virgatum</name>
    <name type="common">Blackwell switchgrass</name>
    <dbReference type="NCBI Taxonomy" id="38727"/>
    <lineage>
        <taxon>Eukaryota</taxon>
        <taxon>Viridiplantae</taxon>
        <taxon>Streptophyta</taxon>
        <taxon>Embryophyta</taxon>
        <taxon>Tracheophyta</taxon>
        <taxon>Spermatophyta</taxon>
        <taxon>Magnoliopsida</taxon>
        <taxon>Liliopsida</taxon>
        <taxon>Poales</taxon>
        <taxon>Poaceae</taxon>
        <taxon>PACMAD clade</taxon>
        <taxon>Panicoideae</taxon>
        <taxon>Panicodae</taxon>
        <taxon>Paniceae</taxon>
        <taxon>Panicinae</taxon>
        <taxon>Panicum</taxon>
        <taxon>Panicum sect. Hiantes</taxon>
    </lineage>
</organism>
<proteinExistence type="predicted"/>
<dbReference type="Proteomes" id="UP000823388">
    <property type="component" value="Chromosome 7N"/>
</dbReference>
<evidence type="ECO:0000313" key="3">
    <source>
        <dbReference type="Proteomes" id="UP000823388"/>
    </source>
</evidence>
<feature type="transmembrane region" description="Helical" evidence="1">
    <location>
        <begin position="108"/>
        <end position="129"/>
    </location>
</feature>